<evidence type="ECO:0000256" key="1">
    <source>
        <dbReference type="SAM" id="MobiDB-lite"/>
    </source>
</evidence>
<feature type="domain" description="N-acetyltransferase" evidence="2">
    <location>
        <begin position="62"/>
        <end position="244"/>
    </location>
</feature>
<dbReference type="SUPFAM" id="SSF55729">
    <property type="entry name" value="Acyl-CoA N-acyltransferases (Nat)"/>
    <property type="match status" value="1"/>
</dbReference>
<dbReference type="AlphaFoldDB" id="A0A2G5I3H4"/>
<accession>A0A2G5I3H4</accession>
<dbReference type="GO" id="GO:0006048">
    <property type="term" value="P:UDP-N-acetylglucosamine biosynthetic process"/>
    <property type="evidence" value="ECO:0007669"/>
    <property type="project" value="UniProtKB-UniPathway"/>
</dbReference>
<evidence type="ECO:0000313" key="6">
    <source>
        <dbReference type="Proteomes" id="UP001302367"/>
    </source>
</evidence>
<protein>
    <recommendedName>
        <fullName evidence="2">N-acetyltransferase domain-containing protein</fullName>
    </recommendedName>
</protein>
<evidence type="ECO:0000313" key="5">
    <source>
        <dbReference type="Proteomes" id="UP000230605"/>
    </source>
</evidence>
<evidence type="ECO:0000259" key="2">
    <source>
        <dbReference type="PROSITE" id="PS51186"/>
    </source>
</evidence>
<dbReference type="OrthoDB" id="329272at2759"/>
<dbReference type="UniPathway" id="UPA00113">
    <property type="reaction ID" value="UER00529"/>
</dbReference>
<reference evidence="4 6" key="2">
    <citation type="submission" date="2023-09" db="EMBL/GenBank/DDBJ databases">
        <title>Complete-Gapless Cercospora beticola genome.</title>
        <authorList>
            <person name="Wyatt N.A."/>
            <person name="Spanner R.E."/>
            <person name="Bolton M.D."/>
        </authorList>
    </citation>
    <scope>NUCLEOTIDE SEQUENCE [LARGE SCALE GENOMIC DNA]</scope>
    <source>
        <strain evidence="4">Cb09-40</strain>
    </source>
</reference>
<reference evidence="3 5" key="1">
    <citation type="submission" date="2015-10" db="EMBL/GenBank/DDBJ databases">
        <title>The cercosporin biosynthetic gene cluster was horizontally transferred to several fungal lineages and shown to be expanded in Cercospora beticola based on microsynteny with recipient genomes.</title>
        <authorList>
            <person name="De Jonge R."/>
            <person name="Ebert M.K."/>
            <person name="Suttle J.C."/>
            <person name="Jurick Ii W.M."/>
            <person name="Secor G.A."/>
            <person name="Thomma B.P."/>
            <person name="Van De Peer Y."/>
            <person name="Bolton M.D."/>
        </authorList>
    </citation>
    <scope>NUCLEOTIDE SEQUENCE [LARGE SCALE GENOMIC DNA]</scope>
    <source>
        <strain evidence="3 5">09-40</strain>
    </source>
</reference>
<name>A0A2G5I3H4_CERBT</name>
<dbReference type="Pfam" id="PF00583">
    <property type="entry name" value="Acetyltransf_1"/>
    <property type="match status" value="1"/>
</dbReference>
<gene>
    <name evidence="3" type="ORF">CB0940_03440</name>
    <name evidence="4" type="ORF">RHO25_005235</name>
</gene>
<dbReference type="CDD" id="cd04301">
    <property type="entry name" value="NAT_SF"/>
    <property type="match status" value="1"/>
</dbReference>
<dbReference type="InterPro" id="IPR000182">
    <property type="entry name" value="GNAT_dom"/>
</dbReference>
<dbReference type="GO" id="GO:0016747">
    <property type="term" value="F:acyltransferase activity, transferring groups other than amino-acyl groups"/>
    <property type="evidence" value="ECO:0007669"/>
    <property type="project" value="InterPro"/>
</dbReference>
<dbReference type="InterPro" id="IPR016181">
    <property type="entry name" value="Acyl_CoA_acyltransferase"/>
</dbReference>
<dbReference type="Proteomes" id="UP001302367">
    <property type="component" value="Chromosome 3"/>
</dbReference>
<evidence type="ECO:0000313" key="4">
    <source>
        <dbReference type="EMBL" id="WPB00615.1"/>
    </source>
</evidence>
<organism evidence="3 5">
    <name type="scientific">Cercospora beticola</name>
    <name type="common">Sugarbeet leaf spot fungus</name>
    <dbReference type="NCBI Taxonomy" id="122368"/>
    <lineage>
        <taxon>Eukaryota</taxon>
        <taxon>Fungi</taxon>
        <taxon>Dikarya</taxon>
        <taxon>Ascomycota</taxon>
        <taxon>Pezizomycotina</taxon>
        <taxon>Dothideomycetes</taxon>
        <taxon>Dothideomycetidae</taxon>
        <taxon>Mycosphaerellales</taxon>
        <taxon>Mycosphaerellaceae</taxon>
        <taxon>Cercospora</taxon>
    </lineage>
</organism>
<proteinExistence type="predicted"/>
<dbReference type="PROSITE" id="PS51186">
    <property type="entry name" value="GNAT"/>
    <property type="match status" value="1"/>
</dbReference>
<dbReference type="Proteomes" id="UP000230605">
    <property type="component" value="Chromosome 3"/>
</dbReference>
<keyword evidence="6" id="KW-1185">Reference proteome</keyword>
<evidence type="ECO:0000313" key="3">
    <source>
        <dbReference type="EMBL" id="PIA99033.1"/>
    </source>
</evidence>
<dbReference type="EMBL" id="LKMD01000101">
    <property type="protein sequence ID" value="PIA99033.1"/>
    <property type="molecule type" value="Genomic_DNA"/>
</dbReference>
<dbReference type="Gene3D" id="3.40.630.30">
    <property type="match status" value="1"/>
</dbReference>
<feature type="region of interest" description="Disordered" evidence="1">
    <location>
        <begin position="91"/>
        <end position="140"/>
    </location>
</feature>
<sequence length="264" mass="29020">MSEFVDLIKPLGERLKHCYDPTRSPTSQPENDAVHATDPARAVPQGFIDAMIVREEVYVKEQKIPLENELDEDDARSFHWVAYASIPAKAVTSSDGTERKGSGSTKMPIGTIRLVPPPHGQHPGGNGHDSPQSNGGHTATEPYIKLGRLAVIPEFRKAGISKLLIETALAYAKAHPYEVGPALDPASMEALKKGLGVSWKGLVLVHSQVGVQKVWKKYGFETDESMGQWDEEGIDHVAMWKRVSVEQGRRTSKIWLHTNSVTSP</sequence>
<dbReference type="EMBL" id="CP134186">
    <property type="protein sequence ID" value="WPB00615.1"/>
    <property type="molecule type" value="Genomic_DNA"/>
</dbReference>